<evidence type="ECO:0000259" key="3">
    <source>
        <dbReference type="Pfam" id="PF13511"/>
    </source>
</evidence>
<organism evidence="4 5">
    <name type="scientific">Luteimonas lutimaris</name>
    <dbReference type="NCBI Taxonomy" id="698645"/>
    <lineage>
        <taxon>Bacteria</taxon>
        <taxon>Pseudomonadati</taxon>
        <taxon>Pseudomonadota</taxon>
        <taxon>Gammaproteobacteria</taxon>
        <taxon>Lysobacterales</taxon>
        <taxon>Lysobacteraceae</taxon>
        <taxon>Luteimonas</taxon>
    </lineage>
</organism>
<reference evidence="5" key="1">
    <citation type="journal article" date="2019" name="Int. J. Syst. Evol. Microbiol.">
        <title>The Global Catalogue of Microorganisms (GCM) 10K type strain sequencing project: providing services to taxonomists for standard genome sequencing and annotation.</title>
        <authorList>
            <consortium name="The Broad Institute Genomics Platform"/>
            <consortium name="The Broad Institute Genome Sequencing Center for Infectious Disease"/>
            <person name="Wu L."/>
            <person name="Ma J."/>
        </authorList>
    </citation>
    <scope>NUCLEOTIDE SEQUENCE [LARGE SCALE GENOMIC DNA]</scope>
    <source>
        <strain evidence="5">JCM 16916</strain>
    </source>
</reference>
<accession>A0ABP7MW94</accession>
<feature type="compositionally biased region" description="Basic and acidic residues" evidence="1">
    <location>
        <begin position="103"/>
        <end position="114"/>
    </location>
</feature>
<feature type="region of interest" description="Disordered" evidence="1">
    <location>
        <begin position="35"/>
        <end position="114"/>
    </location>
</feature>
<dbReference type="RefSeq" id="WP_344760458.1">
    <property type="nucleotide sequence ID" value="NZ_BAAAZU010000030.1"/>
</dbReference>
<keyword evidence="5" id="KW-1185">Reference proteome</keyword>
<feature type="domain" description="DUF4124" evidence="3">
    <location>
        <begin position="14"/>
        <end position="67"/>
    </location>
</feature>
<comment type="caution">
    <text evidence="4">The sequence shown here is derived from an EMBL/GenBank/DDBJ whole genome shotgun (WGS) entry which is preliminary data.</text>
</comment>
<name>A0ABP7MW94_9GAMM</name>
<sequence length="136" mass="14334">MPRNASQILFGLSLLLAMAAASAGELYQWKDANGVTHYSQTPPASGQYTERTESGRDVARSPAEAEAKADKPAESPQCTTARANIALLESESPVQQDSDGDGQPDKTLDDTERANQLELARALLKANCADGATAAN</sequence>
<dbReference type="EMBL" id="BAAAZU010000030">
    <property type="protein sequence ID" value="GAA3931394.1"/>
    <property type="molecule type" value="Genomic_DNA"/>
</dbReference>
<dbReference type="Pfam" id="PF13511">
    <property type="entry name" value="DUF4124"/>
    <property type="match status" value="1"/>
</dbReference>
<feature type="signal peptide" evidence="2">
    <location>
        <begin position="1"/>
        <end position="23"/>
    </location>
</feature>
<feature type="compositionally biased region" description="Polar residues" evidence="1">
    <location>
        <begin position="36"/>
        <end position="49"/>
    </location>
</feature>
<proteinExistence type="predicted"/>
<evidence type="ECO:0000256" key="1">
    <source>
        <dbReference type="SAM" id="MobiDB-lite"/>
    </source>
</evidence>
<feature type="compositionally biased region" description="Basic and acidic residues" evidence="1">
    <location>
        <begin position="50"/>
        <end position="73"/>
    </location>
</feature>
<evidence type="ECO:0000313" key="4">
    <source>
        <dbReference type="EMBL" id="GAA3931394.1"/>
    </source>
</evidence>
<feature type="chain" id="PRO_5047085603" evidence="2">
    <location>
        <begin position="24"/>
        <end position="136"/>
    </location>
</feature>
<protein>
    <submittedName>
        <fullName evidence="4">DUF4124 domain-containing protein</fullName>
    </submittedName>
</protein>
<evidence type="ECO:0000313" key="5">
    <source>
        <dbReference type="Proteomes" id="UP001501727"/>
    </source>
</evidence>
<evidence type="ECO:0000256" key="2">
    <source>
        <dbReference type="SAM" id="SignalP"/>
    </source>
</evidence>
<keyword evidence="2" id="KW-0732">Signal</keyword>
<gene>
    <name evidence="4" type="ORF">GCM10022229_26160</name>
</gene>
<dbReference type="InterPro" id="IPR025392">
    <property type="entry name" value="DUF4124"/>
</dbReference>
<dbReference type="Proteomes" id="UP001501727">
    <property type="component" value="Unassembled WGS sequence"/>
</dbReference>